<dbReference type="EMBL" id="CP013970">
    <property type="protein sequence ID" value="AXF76913.1"/>
    <property type="molecule type" value="Genomic_DNA"/>
</dbReference>
<evidence type="ECO:0000313" key="2">
    <source>
        <dbReference type="EMBL" id="AXF76913.1"/>
    </source>
</evidence>
<reference evidence="2 3" key="1">
    <citation type="submission" date="2016-01" db="EMBL/GenBank/DDBJ databases">
        <authorList>
            <person name="Oliw E.H."/>
        </authorList>
    </citation>
    <scope>NUCLEOTIDE SEQUENCE [LARGE SCALE GENOMIC DNA]</scope>
    <source>
        <strain evidence="2 3">MDcuke</strain>
    </source>
</reference>
<dbReference type="RefSeq" id="WP_233480747.1">
    <property type="nucleotide sequence ID" value="NZ_CP013970.1"/>
</dbReference>
<gene>
    <name evidence="2" type="ORF">AV903_14040</name>
</gene>
<evidence type="ECO:0000313" key="3">
    <source>
        <dbReference type="Proteomes" id="UP000264980"/>
    </source>
</evidence>
<name>A0A345CTZ6_9GAMM</name>
<accession>A0A345CTZ6</accession>
<evidence type="ECO:0000256" key="1">
    <source>
        <dbReference type="SAM" id="SignalP"/>
    </source>
</evidence>
<keyword evidence="1" id="KW-0732">Signal</keyword>
<dbReference type="NCBIfam" id="TIGR03757">
    <property type="entry name" value="conj_TIGR03757"/>
    <property type="match status" value="1"/>
</dbReference>
<proteinExistence type="predicted"/>
<dbReference type="AlphaFoldDB" id="A0A345CTZ6"/>
<organism evidence="2 3">
    <name type="scientific">Erwinia tracheiphila</name>
    <dbReference type="NCBI Taxonomy" id="65700"/>
    <lineage>
        <taxon>Bacteria</taxon>
        <taxon>Pseudomonadati</taxon>
        <taxon>Pseudomonadota</taxon>
        <taxon>Gammaproteobacteria</taxon>
        <taxon>Enterobacterales</taxon>
        <taxon>Erwiniaceae</taxon>
        <taxon>Erwinia</taxon>
    </lineage>
</organism>
<dbReference type="Proteomes" id="UP000264980">
    <property type="component" value="Chromosome"/>
</dbReference>
<feature type="signal peptide" evidence="1">
    <location>
        <begin position="1"/>
        <end position="19"/>
    </location>
</feature>
<dbReference type="Pfam" id="PF07511">
    <property type="entry name" value="DUF1525"/>
    <property type="match status" value="1"/>
</dbReference>
<sequence length="132" mass="14220">MKLSPLFLLPVLLPASALAGTVVFTDTRHPPQNLPADVPVVLLDGPERLQAELFGSLSADPQRAEAQVRQVMASPCWQQGQQRLAANYRQVVHAWALGVRKVPAVVFDDRDVVYGTADVAVAASLRQRGGGQ</sequence>
<protein>
    <submittedName>
        <fullName evidence="2">TIGR03757 family integrating conjugative element protein</fullName>
    </submittedName>
</protein>
<dbReference type="InterPro" id="IPR011090">
    <property type="entry name" value="Integr_conj_element_PFL4709"/>
</dbReference>
<feature type="chain" id="PRO_5016699587" evidence="1">
    <location>
        <begin position="20"/>
        <end position="132"/>
    </location>
</feature>